<sequence length="63" mass="6779">MFVHAWSAQDVLDSELVCTGPLGIWGSYVATGFCVVIALTRSFSAFVPAQINFEMPANKTGLI</sequence>
<dbReference type="RefSeq" id="XP_013254638.1">
    <property type="nucleotide sequence ID" value="XM_013399184.1"/>
</dbReference>
<name>A0A072NYD9_9EURO</name>
<proteinExistence type="predicted"/>
<comment type="caution">
    <text evidence="2">The sequence shown here is derived from an EMBL/GenBank/DDBJ whole genome shotgun (WGS) entry which is preliminary data.</text>
</comment>
<dbReference type="AlphaFoldDB" id="A0A072NYD9"/>
<keyword evidence="3" id="KW-1185">Reference proteome</keyword>
<dbReference type="GeneID" id="25286933"/>
<keyword evidence="1" id="KW-1133">Transmembrane helix</keyword>
<dbReference type="EMBL" id="AMGV01000020">
    <property type="protein sequence ID" value="KEF52048.1"/>
    <property type="molecule type" value="Genomic_DNA"/>
</dbReference>
<accession>A0A072NYD9</accession>
<keyword evidence="1" id="KW-0812">Transmembrane</keyword>
<organism evidence="2 3">
    <name type="scientific">Exophiala aquamarina CBS 119918</name>
    <dbReference type="NCBI Taxonomy" id="1182545"/>
    <lineage>
        <taxon>Eukaryota</taxon>
        <taxon>Fungi</taxon>
        <taxon>Dikarya</taxon>
        <taxon>Ascomycota</taxon>
        <taxon>Pezizomycotina</taxon>
        <taxon>Eurotiomycetes</taxon>
        <taxon>Chaetothyriomycetidae</taxon>
        <taxon>Chaetothyriales</taxon>
        <taxon>Herpotrichiellaceae</taxon>
        <taxon>Exophiala</taxon>
    </lineage>
</organism>
<evidence type="ECO:0000313" key="3">
    <source>
        <dbReference type="Proteomes" id="UP000027920"/>
    </source>
</evidence>
<dbReference type="Proteomes" id="UP000027920">
    <property type="component" value="Unassembled WGS sequence"/>
</dbReference>
<dbReference type="HOGENOM" id="CLU_2885776_0_0_1"/>
<evidence type="ECO:0000313" key="2">
    <source>
        <dbReference type="EMBL" id="KEF52048.1"/>
    </source>
</evidence>
<keyword evidence="1" id="KW-0472">Membrane</keyword>
<evidence type="ECO:0000256" key="1">
    <source>
        <dbReference type="SAM" id="Phobius"/>
    </source>
</evidence>
<feature type="transmembrane region" description="Helical" evidence="1">
    <location>
        <begin position="22"/>
        <end position="40"/>
    </location>
</feature>
<reference evidence="2 3" key="1">
    <citation type="submission" date="2013-03" db="EMBL/GenBank/DDBJ databases">
        <title>The Genome Sequence of Exophiala aquamarina CBS 119918.</title>
        <authorList>
            <consortium name="The Broad Institute Genomics Platform"/>
            <person name="Cuomo C."/>
            <person name="de Hoog S."/>
            <person name="Gorbushina A."/>
            <person name="Walker B."/>
            <person name="Young S.K."/>
            <person name="Zeng Q."/>
            <person name="Gargeya S."/>
            <person name="Fitzgerald M."/>
            <person name="Haas B."/>
            <person name="Abouelleil A."/>
            <person name="Allen A.W."/>
            <person name="Alvarado L."/>
            <person name="Arachchi H.M."/>
            <person name="Berlin A.M."/>
            <person name="Chapman S.B."/>
            <person name="Gainer-Dewar J."/>
            <person name="Goldberg J."/>
            <person name="Griggs A."/>
            <person name="Gujja S."/>
            <person name="Hansen M."/>
            <person name="Howarth C."/>
            <person name="Imamovic A."/>
            <person name="Ireland A."/>
            <person name="Larimer J."/>
            <person name="McCowan C."/>
            <person name="Murphy C."/>
            <person name="Pearson M."/>
            <person name="Poon T.W."/>
            <person name="Priest M."/>
            <person name="Roberts A."/>
            <person name="Saif S."/>
            <person name="Shea T."/>
            <person name="Sisk P."/>
            <person name="Sykes S."/>
            <person name="Wortman J."/>
            <person name="Nusbaum C."/>
            <person name="Birren B."/>
        </authorList>
    </citation>
    <scope>NUCLEOTIDE SEQUENCE [LARGE SCALE GENOMIC DNA]</scope>
    <source>
        <strain evidence="2 3">CBS 119918</strain>
    </source>
</reference>
<protein>
    <submittedName>
        <fullName evidence="2">Uncharacterized protein</fullName>
    </submittedName>
</protein>
<dbReference type="VEuPathDB" id="FungiDB:A1O9_12038"/>
<gene>
    <name evidence="2" type="ORF">A1O9_12038</name>
</gene>